<proteinExistence type="predicted"/>
<feature type="non-terminal residue" evidence="2">
    <location>
        <position position="1"/>
    </location>
</feature>
<evidence type="ECO:0000313" key="3">
    <source>
        <dbReference type="Proteomes" id="UP001165060"/>
    </source>
</evidence>
<dbReference type="Proteomes" id="UP001165060">
    <property type="component" value="Unassembled WGS sequence"/>
</dbReference>
<name>A0ABQ6MGU1_9STRA</name>
<sequence length="116" mass="11607">LETEEAARAEQAAAAAAVEAAAAAEAAAGLAGSAEDDALDDQHAALFLLPNTPESEAQAAPADPPELSAEEDSKPPAPQPPTPPPVRPPASEPPLSPERPQRVPAEAKDSPLPGAD</sequence>
<organism evidence="2 3">
    <name type="scientific">Tetraparma gracilis</name>
    <dbReference type="NCBI Taxonomy" id="2962635"/>
    <lineage>
        <taxon>Eukaryota</taxon>
        <taxon>Sar</taxon>
        <taxon>Stramenopiles</taxon>
        <taxon>Ochrophyta</taxon>
        <taxon>Bolidophyceae</taxon>
        <taxon>Parmales</taxon>
        <taxon>Triparmaceae</taxon>
        <taxon>Tetraparma</taxon>
    </lineage>
</organism>
<evidence type="ECO:0000256" key="1">
    <source>
        <dbReference type="SAM" id="MobiDB-lite"/>
    </source>
</evidence>
<protein>
    <submittedName>
        <fullName evidence="2">Uncharacterized protein</fullName>
    </submittedName>
</protein>
<gene>
    <name evidence="2" type="ORF">TeGR_g10955</name>
</gene>
<feature type="compositionally biased region" description="Pro residues" evidence="1">
    <location>
        <begin position="75"/>
        <end position="97"/>
    </location>
</feature>
<reference evidence="2 3" key="1">
    <citation type="journal article" date="2023" name="Commun. Biol.">
        <title>Genome analysis of Parmales, the sister group of diatoms, reveals the evolutionary specialization of diatoms from phago-mixotrophs to photoautotrophs.</title>
        <authorList>
            <person name="Ban H."/>
            <person name="Sato S."/>
            <person name="Yoshikawa S."/>
            <person name="Yamada K."/>
            <person name="Nakamura Y."/>
            <person name="Ichinomiya M."/>
            <person name="Sato N."/>
            <person name="Blanc-Mathieu R."/>
            <person name="Endo H."/>
            <person name="Kuwata A."/>
            <person name="Ogata H."/>
        </authorList>
    </citation>
    <scope>NUCLEOTIDE SEQUENCE [LARGE SCALE GENOMIC DNA]</scope>
</reference>
<dbReference type="EMBL" id="BRYB01001454">
    <property type="protein sequence ID" value="GMI26066.1"/>
    <property type="molecule type" value="Genomic_DNA"/>
</dbReference>
<comment type="caution">
    <text evidence="2">The sequence shown here is derived from an EMBL/GenBank/DDBJ whole genome shotgun (WGS) entry which is preliminary data.</text>
</comment>
<keyword evidence="3" id="KW-1185">Reference proteome</keyword>
<feature type="compositionally biased region" description="Basic and acidic residues" evidence="1">
    <location>
        <begin position="99"/>
        <end position="109"/>
    </location>
</feature>
<accession>A0ABQ6MGU1</accession>
<feature type="region of interest" description="Disordered" evidence="1">
    <location>
        <begin position="42"/>
        <end position="116"/>
    </location>
</feature>
<evidence type="ECO:0000313" key="2">
    <source>
        <dbReference type="EMBL" id="GMI26066.1"/>
    </source>
</evidence>